<dbReference type="InterPro" id="IPR029016">
    <property type="entry name" value="GAF-like_dom_sf"/>
</dbReference>
<protein>
    <recommendedName>
        <fullName evidence="2">histidine kinase</fullName>
        <ecNumber evidence="2">2.7.13.3</ecNumber>
    </recommendedName>
</protein>
<evidence type="ECO:0000256" key="3">
    <source>
        <dbReference type="ARBA" id="ARBA00022553"/>
    </source>
</evidence>
<dbReference type="SUPFAM" id="SSF52172">
    <property type="entry name" value="CheY-like"/>
    <property type="match status" value="1"/>
</dbReference>
<dbReference type="PRINTS" id="PR00344">
    <property type="entry name" value="BCTRLSENSOR"/>
</dbReference>
<dbReference type="PANTHER" id="PTHR43065:SF46">
    <property type="entry name" value="C4-DICARBOXYLATE TRANSPORT SENSOR PROTEIN DCTB"/>
    <property type="match status" value="1"/>
</dbReference>
<dbReference type="SMART" id="SM00065">
    <property type="entry name" value="GAF"/>
    <property type="match status" value="1"/>
</dbReference>
<dbReference type="SUPFAM" id="SSF55874">
    <property type="entry name" value="ATPase domain of HSP90 chaperone/DNA topoisomerase II/histidine kinase"/>
    <property type="match status" value="1"/>
</dbReference>
<feature type="domain" description="Response regulatory" evidence="12">
    <location>
        <begin position="538"/>
        <end position="654"/>
    </location>
</feature>
<dbReference type="SMART" id="SM00387">
    <property type="entry name" value="HATPase_c"/>
    <property type="match status" value="1"/>
</dbReference>
<dbReference type="Pfam" id="PF13185">
    <property type="entry name" value="GAF_2"/>
    <property type="match status" value="1"/>
</dbReference>
<keyword evidence="8" id="KW-0902">Two-component regulatory system</keyword>
<dbReference type="PANTHER" id="PTHR43065">
    <property type="entry name" value="SENSOR HISTIDINE KINASE"/>
    <property type="match status" value="1"/>
</dbReference>
<keyword evidence="7" id="KW-0067">ATP-binding</keyword>
<dbReference type="CDD" id="cd00082">
    <property type="entry name" value="HisKA"/>
    <property type="match status" value="1"/>
</dbReference>
<dbReference type="InterPro" id="IPR004358">
    <property type="entry name" value="Sig_transdc_His_kin-like_C"/>
</dbReference>
<organism evidence="13 14">
    <name type="scientific">Handelsmanbacteria sp. (strain RIFCSPLOWO2_12_FULL_64_10)</name>
    <dbReference type="NCBI Taxonomy" id="1817868"/>
    <lineage>
        <taxon>Bacteria</taxon>
        <taxon>Candidatus Handelsmaniibacteriota</taxon>
    </lineage>
</organism>
<name>A0A1F6CBE6_HANXR</name>
<dbReference type="InterPro" id="IPR003594">
    <property type="entry name" value="HATPase_dom"/>
</dbReference>
<evidence type="ECO:0000256" key="8">
    <source>
        <dbReference type="ARBA" id="ARBA00023012"/>
    </source>
</evidence>
<dbReference type="SUPFAM" id="SSF47384">
    <property type="entry name" value="Homodimeric domain of signal transducing histidine kinase"/>
    <property type="match status" value="1"/>
</dbReference>
<dbReference type="Gene3D" id="1.10.287.130">
    <property type="match status" value="1"/>
</dbReference>
<dbReference type="InterPro" id="IPR003018">
    <property type="entry name" value="GAF"/>
</dbReference>
<dbReference type="InterPro" id="IPR011006">
    <property type="entry name" value="CheY-like_superfamily"/>
</dbReference>
<dbReference type="Proteomes" id="UP000178606">
    <property type="component" value="Unassembled WGS sequence"/>
</dbReference>
<evidence type="ECO:0000256" key="5">
    <source>
        <dbReference type="ARBA" id="ARBA00022741"/>
    </source>
</evidence>
<accession>A0A1F6CBE6</accession>
<dbReference type="PROSITE" id="PS50110">
    <property type="entry name" value="RESPONSE_REGULATORY"/>
    <property type="match status" value="1"/>
</dbReference>
<dbReference type="EMBL" id="MFKF01000305">
    <property type="protein sequence ID" value="OGG46534.1"/>
    <property type="molecule type" value="Genomic_DNA"/>
</dbReference>
<evidence type="ECO:0000256" key="2">
    <source>
        <dbReference type="ARBA" id="ARBA00012438"/>
    </source>
</evidence>
<dbReference type="InterPro" id="IPR005467">
    <property type="entry name" value="His_kinase_dom"/>
</dbReference>
<evidence type="ECO:0000256" key="4">
    <source>
        <dbReference type="ARBA" id="ARBA00022679"/>
    </source>
</evidence>
<evidence type="ECO:0000313" key="13">
    <source>
        <dbReference type="EMBL" id="OGG46534.1"/>
    </source>
</evidence>
<evidence type="ECO:0000256" key="6">
    <source>
        <dbReference type="ARBA" id="ARBA00022777"/>
    </source>
</evidence>
<evidence type="ECO:0000256" key="10">
    <source>
        <dbReference type="SAM" id="Coils"/>
    </source>
</evidence>
<dbReference type="PROSITE" id="PS50109">
    <property type="entry name" value="HIS_KIN"/>
    <property type="match status" value="1"/>
</dbReference>
<dbReference type="Gene3D" id="3.40.50.2300">
    <property type="match status" value="1"/>
</dbReference>
<dbReference type="Pfam" id="PF02518">
    <property type="entry name" value="HATPase_c"/>
    <property type="match status" value="1"/>
</dbReference>
<dbReference type="GO" id="GO:0000155">
    <property type="term" value="F:phosphorelay sensor kinase activity"/>
    <property type="evidence" value="ECO:0007669"/>
    <property type="project" value="InterPro"/>
</dbReference>
<dbReference type="Pfam" id="PF00072">
    <property type="entry name" value="Response_reg"/>
    <property type="match status" value="1"/>
</dbReference>
<gene>
    <name evidence="13" type="ORF">A3F84_24140</name>
</gene>
<feature type="domain" description="Histidine kinase" evidence="11">
    <location>
        <begin position="295"/>
        <end position="518"/>
    </location>
</feature>
<keyword evidence="4" id="KW-0808">Transferase</keyword>
<keyword evidence="10" id="KW-0175">Coiled coil</keyword>
<proteinExistence type="predicted"/>
<keyword evidence="5" id="KW-0547">Nucleotide-binding</keyword>
<evidence type="ECO:0000259" key="11">
    <source>
        <dbReference type="PROSITE" id="PS50109"/>
    </source>
</evidence>
<dbReference type="InterPro" id="IPR001789">
    <property type="entry name" value="Sig_transdc_resp-reg_receiver"/>
</dbReference>
<feature type="modified residue" description="4-aspartylphosphate" evidence="9">
    <location>
        <position position="589"/>
    </location>
</feature>
<dbReference type="EC" id="2.7.13.3" evidence="2"/>
<evidence type="ECO:0000256" key="1">
    <source>
        <dbReference type="ARBA" id="ARBA00000085"/>
    </source>
</evidence>
<dbReference type="GO" id="GO:0005524">
    <property type="term" value="F:ATP binding"/>
    <property type="evidence" value="ECO:0007669"/>
    <property type="project" value="UniProtKB-KW"/>
</dbReference>
<dbReference type="Pfam" id="PF00512">
    <property type="entry name" value="HisKA"/>
    <property type="match status" value="1"/>
</dbReference>
<dbReference type="AlphaFoldDB" id="A0A1F6CBE6"/>
<dbReference type="InterPro" id="IPR003661">
    <property type="entry name" value="HisK_dim/P_dom"/>
</dbReference>
<evidence type="ECO:0000256" key="9">
    <source>
        <dbReference type="PROSITE-ProRule" id="PRU00169"/>
    </source>
</evidence>
<comment type="catalytic activity">
    <reaction evidence="1">
        <text>ATP + protein L-histidine = ADP + protein N-phospho-L-histidine.</text>
        <dbReference type="EC" id="2.7.13.3"/>
    </reaction>
</comment>
<dbReference type="InterPro" id="IPR036097">
    <property type="entry name" value="HisK_dim/P_sf"/>
</dbReference>
<feature type="coiled-coil region" evidence="10">
    <location>
        <begin position="231"/>
        <end position="272"/>
    </location>
</feature>
<dbReference type="Gene3D" id="3.30.565.10">
    <property type="entry name" value="Histidine kinase-like ATPase, C-terminal domain"/>
    <property type="match status" value="1"/>
</dbReference>
<dbReference type="SMART" id="SM00388">
    <property type="entry name" value="HisKA"/>
    <property type="match status" value="1"/>
</dbReference>
<comment type="caution">
    <text evidence="13">The sequence shown here is derived from an EMBL/GenBank/DDBJ whole genome shotgun (WGS) entry which is preliminary data.</text>
</comment>
<dbReference type="Gene3D" id="3.30.450.40">
    <property type="match status" value="2"/>
</dbReference>
<dbReference type="SUPFAM" id="SSF55781">
    <property type="entry name" value="GAF domain-like"/>
    <property type="match status" value="1"/>
</dbReference>
<keyword evidence="3 9" id="KW-0597">Phosphoprotein</keyword>
<keyword evidence="6" id="KW-0418">Kinase</keyword>
<sequence>MKTPAQVQRLQEELKRAIDQRDVFARELAKMLQHFEEKVRELSVIRRIGESLKYTRDVRKVFEVIIGTIMDDTNAENCSLMLLNRETGELTVKAARGQSDAVSSYFHTADRTGRTFRLGEGIAGWVAQHGEPLSIPDVSAGTVVPFYPELDEQGEPVPITDLSRNPQFVFAPDSAPPIGSLLCLPLVIDKEVVGVVNLSHPRPHAFSPVDQRVMTIITDQVAIALNSVQIFDDLQHLNLVLEEEVNRATEEMRRTNRELQVEISERERAERALRIQTEQLFQAQKMEAVGTLAGGIAHDFNNLLTQVIGFAELALIEPDHSPRWREYIARLPENAQRAARLISQLLTFSRQAATEPQALQLLHLIKETMKMLERTVPENISLRMKISPDVALVNADPTQMQQVILNLCINASHAMPNGGELTVGLENVTLDGAYCQQYACARPGDYVCLSVRDTGVGMAPEVQKRIFEPFFTTKGVGEGTGLGLAMVYGIVKSHEGHIHVTSEVEKGSEFRVYLPAMNVGATLVVAPEQESPVGGTETILMVEDQAEVLDAGQAMLEGLGYRVMTATNGEEAIEVYRAHRAEIDLVLTDMVMPKMGGQALYEALRQIDPAVKAVLMSGYSLKQDVDDLRAGGLKGFVQKPFNFVRLSRAVRQALDEQT</sequence>
<dbReference type="SMART" id="SM00448">
    <property type="entry name" value="REC"/>
    <property type="match status" value="1"/>
</dbReference>
<evidence type="ECO:0000259" key="12">
    <source>
        <dbReference type="PROSITE" id="PS50110"/>
    </source>
</evidence>
<evidence type="ECO:0000313" key="14">
    <source>
        <dbReference type="Proteomes" id="UP000178606"/>
    </source>
</evidence>
<evidence type="ECO:0000256" key="7">
    <source>
        <dbReference type="ARBA" id="ARBA00022840"/>
    </source>
</evidence>
<dbReference type="InterPro" id="IPR036890">
    <property type="entry name" value="HATPase_C_sf"/>
</dbReference>
<reference evidence="13 14" key="1">
    <citation type="journal article" date="2016" name="Nat. Commun.">
        <title>Thousands of microbial genomes shed light on interconnected biogeochemical processes in an aquifer system.</title>
        <authorList>
            <person name="Anantharaman K."/>
            <person name="Brown C.T."/>
            <person name="Hug L.A."/>
            <person name="Sharon I."/>
            <person name="Castelle C.J."/>
            <person name="Probst A.J."/>
            <person name="Thomas B.C."/>
            <person name="Singh A."/>
            <person name="Wilkins M.J."/>
            <person name="Karaoz U."/>
            <person name="Brodie E.L."/>
            <person name="Williams K.H."/>
            <person name="Hubbard S.S."/>
            <person name="Banfield J.F."/>
        </authorList>
    </citation>
    <scope>NUCLEOTIDE SEQUENCE [LARGE SCALE GENOMIC DNA]</scope>
    <source>
        <strain evidence="14">RIFCSPLOWO2_12_FULL_64_10</strain>
    </source>
</reference>